<protein>
    <submittedName>
        <fullName evidence="1">Uncharacterized protein</fullName>
    </submittedName>
</protein>
<keyword evidence="2" id="KW-1185">Reference proteome</keyword>
<reference evidence="1 2" key="1">
    <citation type="submission" date="2024-03" db="EMBL/GenBank/DDBJ databases">
        <authorList>
            <person name="Martinez-Hernandez J."/>
        </authorList>
    </citation>
    <scope>NUCLEOTIDE SEQUENCE [LARGE SCALE GENOMIC DNA]</scope>
</reference>
<gene>
    <name evidence="1" type="ORF">LLUT_LOCUS14954</name>
</gene>
<evidence type="ECO:0000313" key="1">
    <source>
        <dbReference type="EMBL" id="CAL0313894.1"/>
    </source>
</evidence>
<name>A0AAV1WXB5_LUPLU</name>
<evidence type="ECO:0000313" key="2">
    <source>
        <dbReference type="Proteomes" id="UP001497480"/>
    </source>
</evidence>
<organism evidence="1 2">
    <name type="scientific">Lupinus luteus</name>
    <name type="common">European yellow lupine</name>
    <dbReference type="NCBI Taxonomy" id="3873"/>
    <lineage>
        <taxon>Eukaryota</taxon>
        <taxon>Viridiplantae</taxon>
        <taxon>Streptophyta</taxon>
        <taxon>Embryophyta</taxon>
        <taxon>Tracheophyta</taxon>
        <taxon>Spermatophyta</taxon>
        <taxon>Magnoliopsida</taxon>
        <taxon>eudicotyledons</taxon>
        <taxon>Gunneridae</taxon>
        <taxon>Pentapetalae</taxon>
        <taxon>rosids</taxon>
        <taxon>fabids</taxon>
        <taxon>Fabales</taxon>
        <taxon>Fabaceae</taxon>
        <taxon>Papilionoideae</taxon>
        <taxon>50 kb inversion clade</taxon>
        <taxon>genistoids sensu lato</taxon>
        <taxon>core genistoids</taxon>
        <taxon>Genisteae</taxon>
        <taxon>Lupinus</taxon>
    </lineage>
</organism>
<proteinExistence type="predicted"/>
<sequence length="100" mass="11254">MWNRLAPYVLKLFGRHGKSPVDPKILFGSKQEELFLLLDERKSQTAEERGKRLMLLPIAGNETDSQAESEAVLSSAEIKAGKGRSSQVRLPTPWVVNHIR</sequence>
<dbReference type="Proteomes" id="UP001497480">
    <property type="component" value="Unassembled WGS sequence"/>
</dbReference>
<dbReference type="AlphaFoldDB" id="A0AAV1WXB5"/>
<dbReference type="EMBL" id="CAXHTB010000010">
    <property type="protein sequence ID" value="CAL0313894.1"/>
    <property type="molecule type" value="Genomic_DNA"/>
</dbReference>
<comment type="caution">
    <text evidence="1">The sequence shown here is derived from an EMBL/GenBank/DDBJ whole genome shotgun (WGS) entry which is preliminary data.</text>
</comment>
<accession>A0AAV1WXB5</accession>